<dbReference type="Pfam" id="PF07883">
    <property type="entry name" value="Cupin_2"/>
    <property type="match status" value="1"/>
</dbReference>
<comment type="caution">
    <text evidence="2">The sequence shown here is derived from an EMBL/GenBank/DDBJ whole genome shotgun (WGS) entry which is preliminary data.</text>
</comment>
<dbReference type="RefSeq" id="WP_215339663.1">
    <property type="nucleotide sequence ID" value="NZ_JAGSGD010000001.1"/>
</dbReference>
<dbReference type="InterPro" id="IPR014710">
    <property type="entry name" value="RmlC-like_jellyroll"/>
</dbReference>
<gene>
    <name evidence="2" type="ORF">JKL49_07970</name>
</gene>
<dbReference type="Gene3D" id="2.60.120.10">
    <property type="entry name" value="Jelly Rolls"/>
    <property type="match status" value="1"/>
</dbReference>
<proteinExistence type="predicted"/>
<reference evidence="2" key="1">
    <citation type="submission" date="2021-04" db="EMBL/GenBank/DDBJ databases">
        <title>Draft genome assembly of strain Phenylobacterium sp. 20VBR1 using MiniION and Illumina platforms.</title>
        <authorList>
            <person name="Thomas F.A."/>
            <person name="Krishnan K.P."/>
            <person name="Sinha R.K."/>
        </authorList>
    </citation>
    <scope>NUCLEOTIDE SEQUENCE</scope>
    <source>
        <strain evidence="2">20VBR1</strain>
    </source>
</reference>
<evidence type="ECO:0000313" key="3">
    <source>
        <dbReference type="Proteomes" id="UP000622580"/>
    </source>
</evidence>
<name>A0A941HW98_9CAUL</name>
<dbReference type="Proteomes" id="UP000622580">
    <property type="component" value="Unassembled WGS sequence"/>
</dbReference>
<dbReference type="CDD" id="cd02226">
    <property type="entry name" value="cupin_YdbB-like"/>
    <property type="match status" value="1"/>
</dbReference>
<dbReference type="PANTHER" id="PTHR36114:SF1">
    <property type="entry name" value="16.7 KDA PROTEIN IN WHIE LOCUS"/>
    <property type="match status" value="1"/>
</dbReference>
<feature type="domain" description="Cupin type-2" evidence="1">
    <location>
        <begin position="42"/>
        <end position="102"/>
    </location>
</feature>
<accession>A0A941HW98</accession>
<dbReference type="AlphaFoldDB" id="A0A941HW98"/>
<dbReference type="InterPro" id="IPR013096">
    <property type="entry name" value="Cupin_2"/>
</dbReference>
<dbReference type="PANTHER" id="PTHR36114">
    <property type="entry name" value="16.7 KDA PROTEIN IN WHIE LOCUS"/>
    <property type="match status" value="1"/>
</dbReference>
<dbReference type="InterPro" id="IPR052044">
    <property type="entry name" value="PKS_Associated_Protein"/>
</dbReference>
<evidence type="ECO:0000313" key="2">
    <source>
        <dbReference type="EMBL" id="MBR7619320.1"/>
    </source>
</evidence>
<sequence length="123" mass="13985">MSQVARPLKVLLDQKLSQFDDTWAPKIIARYNTNEVRLVKAEGEWVWHRHDETDELFLILEGEFDMDFRDGTVVVRPGELLIVPRGVEHRPAARRGQVRLLLIDPAGTPNTGDTRTATLAVDL</sequence>
<dbReference type="EMBL" id="JAGSGD010000001">
    <property type="protein sequence ID" value="MBR7619320.1"/>
    <property type="molecule type" value="Genomic_DNA"/>
</dbReference>
<keyword evidence="3" id="KW-1185">Reference proteome</keyword>
<dbReference type="SUPFAM" id="SSF51182">
    <property type="entry name" value="RmlC-like cupins"/>
    <property type="match status" value="1"/>
</dbReference>
<dbReference type="InterPro" id="IPR011051">
    <property type="entry name" value="RmlC_Cupin_sf"/>
</dbReference>
<organism evidence="2 3">
    <name type="scientific">Phenylobacterium glaciei</name>
    <dbReference type="NCBI Taxonomy" id="2803784"/>
    <lineage>
        <taxon>Bacteria</taxon>
        <taxon>Pseudomonadati</taxon>
        <taxon>Pseudomonadota</taxon>
        <taxon>Alphaproteobacteria</taxon>
        <taxon>Caulobacterales</taxon>
        <taxon>Caulobacteraceae</taxon>
        <taxon>Phenylobacterium</taxon>
    </lineage>
</organism>
<evidence type="ECO:0000259" key="1">
    <source>
        <dbReference type="Pfam" id="PF07883"/>
    </source>
</evidence>
<protein>
    <submittedName>
        <fullName evidence="2">Cupin domain-containing protein</fullName>
    </submittedName>
</protein>